<accession>A0AAV3R4M0</accession>
<comment type="caution">
    <text evidence="1">The sequence shown here is derived from an EMBL/GenBank/DDBJ whole genome shotgun (WGS) entry which is preliminary data.</text>
</comment>
<reference evidence="1 2" key="1">
    <citation type="submission" date="2024-01" db="EMBL/GenBank/DDBJ databases">
        <title>The complete chloroplast genome sequence of Lithospermum erythrorhizon: insights into the phylogenetic relationship among Boraginaceae species and the maternal lineages of purple gromwells.</title>
        <authorList>
            <person name="Okada T."/>
            <person name="Watanabe K."/>
        </authorList>
    </citation>
    <scope>NUCLEOTIDE SEQUENCE [LARGE SCALE GENOMIC DNA]</scope>
</reference>
<dbReference type="AlphaFoldDB" id="A0AAV3R4M0"/>
<name>A0AAV3R4M0_LITER</name>
<evidence type="ECO:0000313" key="2">
    <source>
        <dbReference type="Proteomes" id="UP001454036"/>
    </source>
</evidence>
<protein>
    <submittedName>
        <fullName evidence="1">Uncharacterized protein</fullName>
    </submittedName>
</protein>
<sequence length="130" mass="14574">MKKTLEAGANTIEVLITDADKTNLSELRPEELRKISLNAKAVNLLHNAMCKEEYGRIKSCKTAKEIWDLLETAHVGNNQVKHTYTHLNIPALISSSLFSYSSKSVEPGCVLFNSFHIHYDHLQLPSKPSP</sequence>
<proteinExistence type="predicted"/>
<organism evidence="1 2">
    <name type="scientific">Lithospermum erythrorhizon</name>
    <name type="common">Purple gromwell</name>
    <name type="synonym">Lithospermum officinale var. erythrorhizon</name>
    <dbReference type="NCBI Taxonomy" id="34254"/>
    <lineage>
        <taxon>Eukaryota</taxon>
        <taxon>Viridiplantae</taxon>
        <taxon>Streptophyta</taxon>
        <taxon>Embryophyta</taxon>
        <taxon>Tracheophyta</taxon>
        <taxon>Spermatophyta</taxon>
        <taxon>Magnoliopsida</taxon>
        <taxon>eudicotyledons</taxon>
        <taxon>Gunneridae</taxon>
        <taxon>Pentapetalae</taxon>
        <taxon>asterids</taxon>
        <taxon>lamiids</taxon>
        <taxon>Boraginales</taxon>
        <taxon>Boraginaceae</taxon>
        <taxon>Boraginoideae</taxon>
        <taxon>Lithospermeae</taxon>
        <taxon>Lithospermum</taxon>
    </lineage>
</organism>
<dbReference type="PANTHER" id="PTHR34676">
    <property type="entry name" value="DUF4219 DOMAIN-CONTAINING PROTEIN-RELATED"/>
    <property type="match status" value="1"/>
</dbReference>
<dbReference type="PANTHER" id="PTHR34676:SF8">
    <property type="entry name" value="TRANSMEMBRANE PROTEIN"/>
    <property type="match status" value="1"/>
</dbReference>
<keyword evidence="2" id="KW-1185">Reference proteome</keyword>
<gene>
    <name evidence="1" type="ORF">LIER_24566</name>
</gene>
<evidence type="ECO:0000313" key="1">
    <source>
        <dbReference type="EMBL" id="GAA0170266.1"/>
    </source>
</evidence>
<dbReference type="Proteomes" id="UP001454036">
    <property type="component" value="Unassembled WGS sequence"/>
</dbReference>
<dbReference type="Pfam" id="PF14223">
    <property type="entry name" value="Retrotran_gag_2"/>
    <property type="match status" value="1"/>
</dbReference>
<dbReference type="EMBL" id="BAABME010007167">
    <property type="protein sequence ID" value="GAA0170266.1"/>
    <property type="molecule type" value="Genomic_DNA"/>
</dbReference>